<dbReference type="PANTHER" id="PTHR36558:SF1">
    <property type="entry name" value="RESTRICTION ENDONUCLEASE DOMAIN-CONTAINING PROTEIN-RELATED"/>
    <property type="match status" value="1"/>
</dbReference>
<dbReference type="Gene3D" id="3.90.1570.10">
    <property type="entry name" value="tt1808, chain A"/>
    <property type="match status" value="1"/>
</dbReference>
<gene>
    <name evidence="2" type="ORF">BC343_14105</name>
</gene>
<dbReference type="Pfam" id="PF05685">
    <property type="entry name" value="Uma2"/>
    <property type="match status" value="1"/>
</dbReference>
<dbReference type="InterPro" id="IPR011335">
    <property type="entry name" value="Restrct_endonuc-II-like"/>
</dbReference>
<evidence type="ECO:0000313" key="3">
    <source>
        <dbReference type="Proteomes" id="UP000189739"/>
    </source>
</evidence>
<reference evidence="2 3" key="1">
    <citation type="submission" date="2016-07" db="EMBL/GenBank/DDBJ databases">
        <title>Genomic analysis of zinc-resistant bacterium Mucilaginibacter pedocola TBZ30.</title>
        <authorList>
            <person name="Huang J."/>
            <person name="Tang J."/>
        </authorList>
    </citation>
    <scope>NUCLEOTIDE SEQUENCE [LARGE SCALE GENOMIC DNA]</scope>
    <source>
        <strain evidence="2 3">TBZ30</strain>
    </source>
</reference>
<dbReference type="CDD" id="cd06260">
    <property type="entry name" value="DUF820-like"/>
    <property type="match status" value="1"/>
</dbReference>
<dbReference type="InterPro" id="IPR008538">
    <property type="entry name" value="Uma2"/>
</dbReference>
<dbReference type="EMBL" id="MBTF01000036">
    <property type="protein sequence ID" value="OOQ57246.1"/>
    <property type="molecule type" value="Genomic_DNA"/>
</dbReference>
<dbReference type="OrthoDB" id="9808428at2"/>
<feature type="domain" description="Putative restriction endonuclease" evidence="1">
    <location>
        <begin position="18"/>
        <end position="190"/>
    </location>
</feature>
<dbReference type="Proteomes" id="UP000189739">
    <property type="component" value="Unassembled WGS sequence"/>
</dbReference>
<name>A0A1S9P8F2_9SPHI</name>
<accession>A0A1S9P8F2</accession>
<comment type="caution">
    <text evidence="2">The sequence shown here is derived from an EMBL/GenBank/DDBJ whole genome shotgun (WGS) entry which is preliminary data.</text>
</comment>
<dbReference type="PANTHER" id="PTHR36558">
    <property type="entry name" value="GLR1098 PROTEIN"/>
    <property type="match status" value="1"/>
</dbReference>
<organism evidence="2 3">
    <name type="scientific">Mucilaginibacter pedocola</name>
    <dbReference type="NCBI Taxonomy" id="1792845"/>
    <lineage>
        <taxon>Bacteria</taxon>
        <taxon>Pseudomonadati</taxon>
        <taxon>Bacteroidota</taxon>
        <taxon>Sphingobacteriia</taxon>
        <taxon>Sphingobacteriales</taxon>
        <taxon>Sphingobacteriaceae</taxon>
        <taxon>Mucilaginibacter</taxon>
    </lineage>
</organism>
<dbReference type="AlphaFoldDB" id="A0A1S9P8F2"/>
<protein>
    <recommendedName>
        <fullName evidence="1">Putative restriction endonuclease domain-containing protein</fullName>
    </recommendedName>
</protein>
<dbReference type="SUPFAM" id="SSF52980">
    <property type="entry name" value="Restriction endonuclease-like"/>
    <property type="match status" value="1"/>
</dbReference>
<evidence type="ECO:0000259" key="1">
    <source>
        <dbReference type="Pfam" id="PF05685"/>
    </source>
</evidence>
<dbReference type="InterPro" id="IPR012296">
    <property type="entry name" value="Nuclease_put_TT1808"/>
</dbReference>
<proteinExistence type="predicted"/>
<dbReference type="STRING" id="1792845.BC343_14105"/>
<sequence>MEVMQLSDLDLSKTYSYADYLKWTFEDRLELIKGKIFKMTPAPNLYHQDISAVVSGELYDYLRGKPCKVYSAPFDVRLPRTDKANDKVYTVVQPDVCVICDKAKLDKGGCIGAPDIVVEILSPGNNQKELRNKYEVYEESGVLEYWIISPQDKTFMKYILTDKQYQPTKLMTIGDTIITPILPGFELDLEIVFAGI</sequence>
<keyword evidence="3" id="KW-1185">Reference proteome</keyword>
<evidence type="ECO:0000313" key="2">
    <source>
        <dbReference type="EMBL" id="OOQ57246.1"/>
    </source>
</evidence>